<accession>A0A0M3N061</accession>
<sequence>MTMVQNEDAQMLDLQRREQGTKRKAPGQIVEEIDDDRDQDDAAGVKRTRRAYALLNVDLNSVSLYNVLQVPYASATQTHESNYVQQVNDNAKALLTTYSNLFYDPNKPNIDEIKLQLIKSLIRLSRYILTNNAYREAYNSVYDTKRNVQQIYFRLRNLLQEVQLLADQLNTTKKIVDNFFKTKSTPIKGNNDLNVALVRWEVNNDNIVSVPMLQKQFSVYGTVNAVVMCMFSRGNALVDFAAQSALLNAIDNELVYSVREYTDKEFLETNRLLNNIVSKLNLVQRQLNNINDNILQTI</sequence>
<evidence type="ECO:0000313" key="2">
    <source>
        <dbReference type="EMBL" id="AKN80639.1"/>
    </source>
</evidence>
<dbReference type="Gene3D" id="3.30.70.330">
    <property type="match status" value="1"/>
</dbReference>
<dbReference type="KEGG" id="vg:26040069"/>
<evidence type="ECO:0000313" key="3">
    <source>
        <dbReference type="Proteomes" id="UP000204667"/>
    </source>
</evidence>
<dbReference type="InterPro" id="IPR012677">
    <property type="entry name" value="Nucleotide-bd_a/b_plait_sf"/>
</dbReference>
<dbReference type="GeneID" id="26040069"/>
<dbReference type="Proteomes" id="UP000204667">
    <property type="component" value="Segment"/>
</dbReference>
<feature type="compositionally biased region" description="Acidic residues" evidence="1">
    <location>
        <begin position="31"/>
        <end position="41"/>
    </location>
</feature>
<organism evidence="2 3">
    <name type="scientific">Perigonia lusca single nucleopolyhedrovirus</name>
    <dbReference type="NCBI Taxonomy" id="1675865"/>
    <lineage>
        <taxon>Viruses</taxon>
        <taxon>Viruses incertae sedis</taxon>
        <taxon>Naldaviricetes</taxon>
        <taxon>Lefavirales</taxon>
        <taxon>Baculoviridae</taxon>
        <taxon>Alphabaculovirus</taxon>
        <taxon>Alphabaculovirus peluscae</taxon>
        <taxon>Perigonia lusca nucleopolyhedrovirus</taxon>
    </lineage>
</organism>
<proteinExistence type="predicted"/>
<keyword evidence="3" id="KW-1185">Reference proteome</keyword>
<dbReference type="RefSeq" id="YP_009165656.1">
    <property type="nucleotide sequence ID" value="NC_027923.1"/>
</dbReference>
<gene>
    <name evidence="2" type="primary">dnaj</name>
</gene>
<dbReference type="EMBL" id="KM596836">
    <property type="protein sequence ID" value="AKN80639.1"/>
    <property type="molecule type" value="Genomic_DNA"/>
</dbReference>
<name>A0A0M3N061_9ABAC</name>
<evidence type="ECO:0000256" key="1">
    <source>
        <dbReference type="SAM" id="MobiDB-lite"/>
    </source>
</evidence>
<feature type="region of interest" description="Disordered" evidence="1">
    <location>
        <begin position="1"/>
        <end position="42"/>
    </location>
</feature>
<protein>
    <submittedName>
        <fullName evidence="2">DnaJ domain protein</fullName>
    </submittedName>
</protein>
<reference evidence="2 3" key="1">
    <citation type="journal article" date="2016" name="Sci. Rep.">
        <title>Genome sequence of Perigonia lusca single nucleopolyhedrovirus: insights into the evolution of a nucleotide metabolism enzyme in the family Baculoviridae.</title>
        <authorList>
            <person name="Ardisson-Araujo D.M."/>
            <person name="Lima R.N."/>
            <person name="Melo F.L."/>
            <person name="Clem R.J."/>
            <person name="Huang N."/>
            <person name="Bao S.N."/>
            <person name="Sosa-Gomez D.R."/>
            <person name="Ribeiro B.M."/>
        </authorList>
    </citation>
    <scope>NUCLEOTIDE SEQUENCE [LARGE SCALE GENOMIC DNA]</scope>
</reference>